<dbReference type="SUPFAM" id="SSF51735">
    <property type="entry name" value="NAD(P)-binding Rossmann-fold domains"/>
    <property type="match status" value="1"/>
</dbReference>
<dbReference type="Gene3D" id="3.40.50.10860">
    <property type="entry name" value="Leucine Dehydrogenase, chain A, domain 1"/>
    <property type="match status" value="1"/>
</dbReference>
<dbReference type="PRINTS" id="PR00085">
    <property type="entry name" value="THFDHDRGNASE"/>
</dbReference>
<evidence type="ECO:0000256" key="5">
    <source>
        <dbReference type="ARBA" id="ARBA00022857"/>
    </source>
</evidence>
<keyword evidence="2" id="KW-0554">One-carbon metabolism</keyword>
<comment type="pathway">
    <text evidence="1">One-carbon metabolism; tetrahydrofolate interconversion.</text>
</comment>
<dbReference type="Pfam" id="PF02882">
    <property type="entry name" value="THF_DHG_CYH_C"/>
    <property type="match status" value="1"/>
</dbReference>
<dbReference type="InterPro" id="IPR000672">
    <property type="entry name" value="THF_DH/CycHdrlase"/>
</dbReference>
<dbReference type="Pfam" id="PF00763">
    <property type="entry name" value="THF_DHG_CYH"/>
    <property type="match status" value="1"/>
</dbReference>
<reference evidence="11 12" key="1">
    <citation type="journal article" date="2015" name="Nature">
        <title>rRNA introns, odd ribosomes, and small enigmatic genomes across a large radiation of phyla.</title>
        <authorList>
            <person name="Brown C.T."/>
            <person name="Hug L.A."/>
            <person name="Thomas B.C."/>
            <person name="Sharon I."/>
            <person name="Castelle C.J."/>
            <person name="Singh A."/>
            <person name="Wilkins M.J."/>
            <person name="Williams K.H."/>
            <person name="Banfield J.F."/>
        </authorList>
    </citation>
    <scope>NUCLEOTIDE SEQUENCE [LARGE SCALE GENOMIC DNA]</scope>
</reference>
<dbReference type="InterPro" id="IPR020630">
    <property type="entry name" value="THF_DH/CycHdrlase_cat_dom"/>
</dbReference>
<dbReference type="InterPro" id="IPR046346">
    <property type="entry name" value="Aminoacid_DH-like_N_sf"/>
</dbReference>
<gene>
    <name evidence="11" type="ORF">US54_C0007G0025</name>
</gene>
<evidence type="ECO:0000313" key="11">
    <source>
        <dbReference type="EMBL" id="KKQ38605.1"/>
    </source>
</evidence>
<keyword evidence="3" id="KW-0658">Purine biosynthesis</keyword>
<name>A0A0G0HJ73_9BACT</name>
<accession>A0A0G0HJ73</accession>
<dbReference type="Proteomes" id="UP000034471">
    <property type="component" value="Unassembled WGS sequence"/>
</dbReference>
<evidence type="ECO:0000256" key="8">
    <source>
        <dbReference type="ARBA" id="ARBA00023268"/>
    </source>
</evidence>
<dbReference type="SUPFAM" id="SSF53223">
    <property type="entry name" value="Aminoacid dehydrogenase-like, N-terminal domain"/>
    <property type="match status" value="1"/>
</dbReference>
<dbReference type="EMBL" id="LBTJ01000007">
    <property type="protein sequence ID" value="KKQ38605.1"/>
    <property type="molecule type" value="Genomic_DNA"/>
</dbReference>
<dbReference type="Gene3D" id="3.40.50.720">
    <property type="entry name" value="NAD(P)-binding Rossmann-like Domain"/>
    <property type="match status" value="1"/>
</dbReference>
<evidence type="ECO:0000259" key="9">
    <source>
        <dbReference type="Pfam" id="PF00763"/>
    </source>
</evidence>
<keyword evidence="6" id="KW-0560">Oxidoreductase</keyword>
<dbReference type="InterPro" id="IPR020631">
    <property type="entry name" value="THF_DH/CycHdrlase_NAD-bd_dom"/>
</dbReference>
<dbReference type="GO" id="GO:0005829">
    <property type="term" value="C:cytosol"/>
    <property type="evidence" value="ECO:0007669"/>
    <property type="project" value="TreeGrafter"/>
</dbReference>
<evidence type="ECO:0000256" key="6">
    <source>
        <dbReference type="ARBA" id="ARBA00023002"/>
    </source>
</evidence>
<dbReference type="STRING" id="1618481.US54_C0007G0025"/>
<dbReference type="AlphaFoldDB" id="A0A0G0HJ73"/>
<dbReference type="PANTHER" id="PTHR48099:SF5">
    <property type="entry name" value="C-1-TETRAHYDROFOLATE SYNTHASE, CYTOPLASMIC"/>
    <property type="match status" value="1"/>
</dbReference>
<dbReference type="GO" id="GO:0006164">
    <property type="term" value="P:purine nucleotide biosynthetic process"/>
    <property type="evidence" value="ECO:0007669"/>
    <property type="project" value="UniProtKB-KW"/>
</dbReference>
<keyword evidence="5" id="KW-0521">NADP</keyword>
<evidence type="ECO:0000256" key="4">
    <source>
        <dbReference type="ARBA" id="ARBA00022801"/>
    </source>
</evidence>
<evidence type="ECO:0000256" key="1">
    <source>
        <dbReference type="ARBA" id="ARBA00004777"/>
    </source>
</evidence>
<evidence type="ECO:0000256" key="3">
    <source>
        <dbReference type="ARBA" id="ARBA00022755"/>
    </source>
</evidence>
<keyword evidence="7" id="KW-0486">Methionine biosynthesis</keyword>
<sequence>MIIPCDKIVSCLDEQLHQQVLQLKKQHISPKLVTILLGQQPEQLSFVNIKKRKAEKIGIDFEFIHLSSVPAFHDFLFELEKKVQHPSTTGVIIQHPLPSNYDFQKLYSIIPSSKEIESHLTNSFFQFPLSLAVLSGIKYIYSKDKTPIHAIVDFHNDISFFQNVLHDKNIVIAGKGPTGGGPISKAIEEIGVPYTRIDSRTQNSSEIFQNADIIITATGKKIINAQNIKPGVILLNVGLRKEHGLLKGDFDEEEIRLKAAWYNITPKGLGPLDVSYLYKNLLQSAHTHSIK</sequence>
<feature type="domain" description="Tetrahydrofolate dehydrogenase/cyclohydrolase NAD(P)-binding" evidence="10">
    <location>
        <begin position="164"/>
        <end position="288"/>
    </location>
</feature>
<keyword evidence="4" id="KW-0378">Hydrolase</keyword>
<keyword evidence="7" id="KW-0028">Amino-acid biosynthesis</keyword>
<evidence type="ECO:0000259" key="10">
    <source>
        <dbReference type="Pfam" id="PF02882"/>
    </source>
</evidence>
<dbReference type="GO" id="GO:0004477">
    <property type="term" value="F:methenyltetrahydrofolate cyclohydrolase activity"/>
    <property type="evidence" value="ECO:0007669"/>
    <property type="project" value="TreeGrafter"/>
</dbReference>
<dbReference type="InterPro" id="IPR036291">
    <property type="entry name" value="NAD(P)-bd_dom_sf"/>
</dbReference>
<keyword evidence="8" id="KW-0511">Multifunctional enzyme</keyword>
<protein>
    <submittedName>
        <fullName evidence="11">Bifunctional protein FolD</fullName>
    </submittedName>
</protein>
<feature type="domain" description="Tetrahydrofolate dehydrogenase/cyclohydrolase catalytic" evidence="9">
    <location>
        <begin position="6"/>
        <end position="117"/>
    </location>
</feature>
<comment type="caution">
    <text evidence="11">The sequence shown here is derived from an EMBL/GenBank/DDBJ whole genome shotgun (WGS) entry which is preliminary data.</text>
</comment>
<evidence type="ECO:0000313" key="12">
    <source>
        <dbReference type="Proteomes" id="UP000034471"/>
    </source>
</evidence>
<evidence type="ECO:0000256" key="7">
    <source>
        <dbReference type="ARBA" id="ARBA00023167"/>
    </source>
</evidence>
<organism evidence="11 12">
    <name type="scientific">Candidatus Roizmanbacteria bacterium GW2011_GWA2_37_7</name>
    <dbReference type="NCBI Taxonomy" id="1618481"/>
    <lineage>
        <taxon>Bacteria</taxon>
        <taxon>Candidatus Roizmaniibacteriota</taxon>
    </lineage>
</organism>
<evidence type="ECO:0000256" key="2">
    <source>
        <dbReference type="ARBA" id="ARBA00022563"/>
    </source>
</evidence>
<proteinExistence type="predicted"/>
<dbReference type="PANTHER" id="PTHR48099">
    <property type="entry name" value="C-1-TETRAHYDROFOLATE SYNTHASE, CYTOPLASMIC-RELATED"/>
    <property type="match status" value="1"/>
</dbReference>
<dbReference type="GO" id="GO:0004488">
    <property type="term" value="F:methylenetetrahydrofolate dehydrogenase (NADP+) activity"/>
    <property type="evidence" value="ECO:0007669"/>
    <property type="project" value="InterPro"/>
</dbReference>
<dbReference type="GO" id="GO:0009086">
    <property type="term" value="P:methionine biosynthetic process"/>
    <property type="evidence" value="ECO:0007669"/>
    <property type="project" value="UniProtKB-KW"/>
</dbReference>
<dbReference type="GO" id="GO:0035999">
    <property type="term" value="P:tetrahydrofolate interconversion"/>
    <property type="evidence" value="ECO:0007669"/>
    <property type="project" value="TreeGrafter"/>
</dbReference>